<gene>
    <name evidence="1" type="ordered locus">DaAHT2_0326</name>
</gene>
<dbReference type="STRING" id="589865.DaAHT2_0326"/>
<protein>
    <recommendedName>
        <fullName evidence="3">Nucleotidyl transferase AbiEii/AbiGii toxin family protein</fullName>
    </recommendedName>
</protein>
<dbReference type="AlphaFoldDB" id="D6Z6S8"/>
<evidence type="ECO:0008006" key="3">
    <source>
        <dbReference type="Google" id="ProtNLM"/>
    </source>
</evidence>
<dbReference type="Proteomes" id="UP000001508">
    <property type="component" value="Chromosome"/>
</dbReference>
<evidence type="ECO:0000313" key="1">
    <source>
        <dbReference type="EMBL" id="ADH85037.1"/>
    </source>
</evidence>
<dbReference type="RefSeq" id="WP_013162568.1">
    <property type="nucleotide sequence ID" value="NC_014216.1"/>
</dbReference>
<dbReference type="KEGG" id="dak:DaAHT2_0326"/>
<sequence length="301" mass="34101">MNLLEQLAGEALRHRPELSLLRPAVEKELLHHDILRLLNEAGLLSGLTFIGGTCLRACYGAERLSEDLDFSGGHDFRRESMAGLKAALENGLGAKYGLEVEVKEPVREAGNTDTWKIRIITRPARRNLPAQRINIDICAVPSHDRRPLMLRNHYGVEMGTSGLILQAESREEILVDKLLALALRPNRVKNRDLWDIVWLKRHNINLSAALLARKIADRRLAPEDFLNYLEQRQQLLAGGPDPRRDFIHEMTRFLAAATVEQTVAREDFWSYLLDSIADECRQARTLLENLPQADNGVPRDS</sequence>
<name>D6Z6S8_DESAT</name>
<dbReference type="OrthoDB" id="5504847at2"/>
<accession>D6Z6S8</accession>
<proteinExistence type="predicted"/>
<dbReference type="eggNOG" id="COG2253">
    <property type="taxonomic scope" value="Bacteria"/>
</dbReference>
<dbReference type="EMBL" id="CP001940">
    <property type="protein sequence ID" value="ADH85037.1"/>
    <property type="molecule type" value="Genomic_DNA"/>
</dbReference>
<reference evidence="2" key="1">
    <citation type="submission" date="2010-02" db="EMBL/GenBank/DDBJ databases">
        <title>Complete sequence of Desulfurivibrio alkaliphilus AHT2.</title>
        <authorList>
            <consortium name="US DOE Joint Genome Institute"/>
            <person name="Pitluck S."/>
            <person name="Chertkov O."/>
            <person name="Detter J.C."/>
            <person name="Han C."/>
            <person name="Tapia R."/>
            <person name="Larimer F."/>
            <person name="Land M."/>
            <person name="Hauser L."/>
            <person name="Kyrpides N."/>
            <person name="Mikhailova N."/>
            <person name="Sorokin D.Y."/>
            <person name="Muyzer G."/>
            <person name="Woyke T."/>
        </authorList>
    </citation>
    <scope>NUCLEOTIDE SEQUENCE [LARGE SCALE GENOMIC DNA]</scope>
    <source>
        <strain evidence="2">DSM 19089 / UNIQEM U267 / AHT2</strain>
    </source>
</reference>
<dbReference type="InParanoid" id="D6Z6S8"/>
<dbReference type="InterPro" id="IPR014942">
    <property type="entry name" value="AbiEii"/>
</dbReference>
<dbReference type="Gene3D" id="3.10.450.620">
    <property type="entry name" value="JHP933, nucleotidyltransferase-like core domain"/>
    <property type="match status" value="1"/>
</dbReference>
<dbReference type="Pfam" id="PF08843">
    <property type="entry name" value="AbiEii"/>
    <property type="match status" value="1"/>
</dbReference>
<keyword evidence="2" id="KW-1185">Reference proteome</keyword>
<evidence type="ECO:0000313" key="2">
    <source>
        <dbReference type="Proteomes" id="UP000001508"/>
    </source>
</evidence>
<organism evidence="1 2">
    <name type="scientific">Desulfurivibrio alkaliphilus (strain DSM 19089 / UNIQEM U267 / AHT2)</name>
    <dbReference type="NCBI Taxonomy" id="589865"/>
    <lineage>
        <taxon>Bacteria</taxon>
        <taxon>Pseudomonadati</taxon>
        <taxon>Thermodesulfobacteriota</taxon>
        <taxon>Desulfobulbia</taxon>
        <taxon>Desulfobulbales</taxon>
        <taxon>Desulfobulbaceae</taxon>
        <taxon>Desulfurivibrio</taxon>
    </lineage>
</organism>
<dbReference type="HOGENOM" id="CLU_064464_0_0_7"/>